<evidence type="ECO:0000256" key="1">
    <source>
        <dbReference type="ARBA" id="ARBA00023015"/>
    </source>
</evidence>
<accession>A0ABU9UAI7</accession>
<keyword evidence="2" id="KW-0238">DNA-binding</keyword>
<gene>
    <name evidence="5" type="ORF">WKV44_03900</name>
</gene>
<evidence type="ECO:0000313" key="5">
    <source>
        <dbReference type="EMBL" id="MEM5947682.1"/>
    </source>
</evidence>
<comment type="caution">
    <text evidence="5">The sequence shown here is derived from an EMBL/GenBank/DDBJ whole genome shotgun (WGS) entry which is preliminary data.</text>
</comment>
<dbReference type="RefSeq" id="WP_420069134.1">
    <property type="nucleotide sequence ID" value="NZ_JBCHKQ010000002.1"/>
</dbReference>
<proteinExistence type="predicted"/>
<dbReference type="InterPro" id="IPR028082">
    <property type="entry name" value="Peripla_BP_I"/>
</dbReference>
<dbReference type="Gene3D" id="3.40.50.2300">
    <property type="match status" value="1"/>
</dbReference>
<dbReference type="PANTHER" id="PTHR30146">
    <property type="entry name" value="LACI-RELATED TRANSCRIPTIONAL REPRESSOR"/>
    <property type="match status" value="1"/>
</dbReference>
<dbReference type="Pfam" id="PF13377">
    <property type="entry name" value="Peripla_BP_3"/>
    <property type="match status" value="1"/>
</dbReference>
<evidence type="ECO:0000256" key="3">
    <source>
        <dbReference type="ARBA" id="ARBA00023163"/>
    </source>
</evidence>
<organism evidence="5 6">
    <name type="scientific">Rarispira pelagica</name>
    <dbReference type="NCBI Taxonomy" id="3141764"/>
    <lineage>
        <taxon>Bacteria</taxon>
        <taxon>Pseudomonadati</taxon>
        <taxon>Spirochaetota</taxon>
        <taxon>Spirochaetia</taxon>
        <taxon>Winmispirales</taxon>
        <taxon>Winmispiraceae</taxon>
        <taxon>Rarispira</taxon>
    </lineage>
</organism>
<keyword evidence="3" id="KW-0804">Transcription</keyword>
<feature type="non-terminal residue" evidence="5">
    <location>
        <position position="1"/>
    </location>
</feature>
<protein>
    <submittedName>
        <fullName evidence="5">Substrate-binding domain-containing protein</fullName>
    </submittedName>
</protein>
<dbReference type="Proteomes" id="UP001466331">
    <property type="component" value="Unassembled WGS sequence"/>
</dbReference>
<name>A0ABU9UAI7_9SPIR</name>
<dbReference type="PANTHER" id="PTHR30146:SF109">
    <property type="entry name" value="HTH-TYPE TRANSCRIPTIONAL REGULATOR GALS"/>
    <property type="match status" value="1"/>
</dbReference>
<keyword evidence="6" id="KW-1185">Reference proteome</keyword>
<keyword evidence="1" id="KW-0805">Transcription regulation</keyword>
<evidence type="ECO:0000313" key="6">
    <source>
        <dbReference type="Proteomes" id="UP001466331"/>
    </source>
</evidence>
<feature type="domain" description="Transcriptional regulator LacI/GalR-like sensor" evidence="4">
    <location>
        <begin position="7"/>
        <end position="143"/>
    </location>
</feature>
<evidence type="ECO:0000256" key="2">
    <source>
        <dbReference type="ARBA" id="ARBA00023125"/>
    </source>
</evidence>
<reference evidence="5 6" key="1">
    <citation type="submission" date="2024-03" db="EMBL/GenBank/DDBJ databases">
        <title>Ignisphaera cupida sp. nov., a hyperthermophilic hydrolytic archaeon from a hot spring of Kamchatka, and proposal of Ignisphaeraceae fam. nov.</title>
        <authorList>
            <person name="Podosokorskaya O.A."/>
            <person name="Elcheninov A.G."/>
            <person name="Maltseva A.I."/>
            <person name="Zayulina K.S."/>
            <person name="Novikov A."/>
            <person name="Merkel A.Y."/>
        </authorList>
    </citation>
    <scope>NUCLEOTIDE SEQUENCE [LARGE SCALE GENOMIC DNA]</scope>
    <source>
        <strain evidence="5 6">38H-sp</strain>
    </source>
</reference>
<evidence type="ECO:0000259" key="4">
    <source>
        <dbReference type="Pfam" id="PF13377"/>
    </source>
</evidence>
<dbReference type="EMBL" id="JBCHKQ010000002">
    <property type="protein sequence ID" value="MEM5947682.1"/>
    <property type="molecule type" value="Genomic_DNA"/>
</dbReference>
<dbReference type="InterPro" id="IPR046335">
    <property type="entry name" value="LacI/GalR-like_sensor"/>
</dbReference>
<sequence>PEDLIVTRDRMEGFVQAMRIRRIEFDKDMILFANSFSTEEGYRIASDILSCGKKIDAILASDDLLALGALKAMDEHKKTDIAVTGFNNTVQGQFNKPALTTVDIHPYELGYAAARLLISYINEEDNLPNHFIIDTDIIPRDTTRN</sequence>
<dbReference type="SUPFAM" id="SSF53822">
    <property type="entry name" value="Periplasmic binding protein-like I"/>
    <property type="match status" value="1"/>
</dbReference>